<evidence type="ECO:0000256" key="7">
    <source>
        <dbReference type="SAM" id="Phobius"/>
    </source>
</evidence>
<feature type="transmembrane region" description="Helical" evidence="7">
    <location>
        <begin position="6"/>
        <end position="24"/>
    </location>
</feature>
<evidence type="ECO:0000256" key="4">
    <source>
        <dbReference type="ARBA" id="ARBA00022989"/>
    </source>
</evidence>
<feature type="transmembrane region" description="Helical" evidence="7">
    <location>
        <begin position="112"/>
        <end position="134"/>
    </location>
</feature>
<evidence type="ECO:0000256" key="3">
    <source>
        <dbReference type="ARBA" id="ARBA00022692"/>
    </source>
</evidence>
<keyword evidence="5 7" id="KW-0472">Membrane</keyword>
<evidence type="ECO:0000256" key="6">
    <source>
        <dbReference type="ARBA" id="ARBA00023180"/>
    </source>
</evidence>
<protein>
    <submittedName>
        <fullName evidence="8">Transmembrane protein 161B-like protein</fullName>
    </submittedName>
</protein>
<evidence type="ECO:0000313" key="8">
    <source>
        <dbReference type="EMBL" id="RWS28401.1"/>
    </source>
</evidence>
<keyword evidence="4 7" id="KW-1133">Transmembrane helix</keyword>
<feature type="transmembrane region" description="Helical" evidence="7">
    <location>
        <begin position="240"/>
        <end position="258"/>
    </location>
</feature>
<evidence type="ECO:0000256" key="2">
    <source>
        <dbReference type="ARBA" id="ARBA00009706"/>
    </source>
</evidence>
<evidence type="ECO:0000256" key="5">
    <source>
        <dbReference type="ARBA" id="ARBA00023136"/>
    </source>
</evidence>
<name>A0A443SLJ1_9ACAR</name>
<dbReference type="EMBL" id="NCKV01001403">
    <property type="protein sequence ID" value="RWS28401.1"/>
    <property type="molecule type" value="Genomic_DNA"/>
</dbReference>
<comment type="similarity">
    <text evidence="2">Belongs to the TMEM161 family.</text>
</comment>
<dbReference type="PANTHER" id="PTHR13624">
    <property type="entry name" value="RE42071P"/>
    <property type="match status" value="1"/>
</dbReference>
<feature type="transmembrane region" description="Helical" evidence="7">
    <location>
        <begin position="324"/>
        <end position="344"/>
    </location>
</feature>
<dbReference type="VEuPathDB" id="VectorBase:LDEU003639"/>
<feature type="transmembrane region" description="Helical" evidence="7">
    <location>
        <begin position="279"/>
        <end position="296"/>
    </location>
</feature>
<dbReference type="PANTHER" id="PTHR13624:SF6">
    <property type="entry name" value="EMEI"/>
    <property type="match status" value="1"/>
</dbReference>
<evidence type="ECO:0000256" key="1">
    <source>
        <dbReference type="ARBA" id="ARBA00004141"/>
    </source>
</evidence>
<accession>A0A443SLJ1</accession>
<feature type="transmembrane region" description="Helical" evidence="7">
    <location>
        <begin position="377"/>
        <end position="401"/>
    </location>
</feature>
<reference evidence="8 9" key="1">
    <citation type="journal article" date="2018" name="Gigascience">
        <title>Genomes of trombidid mites reveal novel predicted allergens and laterally-transferred genes associated with secondary metabolism.</title>
        <authorList>
            <person name="Dong X."/>
            <person name="Chaisiri K."/>
            <person name="Xia D."/>
            <person name="Armstrong S.D."/>
            <person name="Fang Y."/>
            <person name="Donnelly M.J."/>
            <person name="Kadowaki T."/>
            <person name="McGarry J.W."/>
            <person name="Darby A.C."/>
            <person name="Makepeace B.L."/>
        </authorList>
    </citation>
    <scope>NUCLEOTIDE SEQUENCE [LARGE SCALE GENOMIC DNA]</scope>
    <source>
        <strain evidence="8">UoL-UT</strain>
    </source>
</reference>
<dbReference type="GO" id="GO:0016020">
    <property type="term" value="C:membrane"/>
    <property type="evidence" value="ECO:0007669"/>
    <property type="project" value="UniProtKB-SubCell"/>
</dbReference>
<proteinExistence type="inferred from homology"/>
<sequence>MVGHSISVLGVQLVITLITLSVLNKLSLKYSIARWILSSLIRYLHPNNEQLRLSAGIQSPKQHKNGGHRKRRDATKEDNSFLVPKNADIALEAEKIKIIDLLQLQYYSEFQWLLDFAFCAFFVYVSSEVYVYFVPNNREFNLSIIWCSLVIAFCGKLMLSLTALYFRGGDEAMGERSMCIMSACMFFLVSMIVLITDENYLEFGLNNAYSSFNESAYKMLESHGMAETATGPASKLIFKFWLAVWCGLIGGFFTFPGLRYAQMHKDSLMYHSGNLKIQILLHIAFVSPMFITLFWVKPFARNYLTERTWGQRGILVNPANFDTLRIIIILLIVFLRLLLIRKYLQAYLNLAPRKLLRLKKEVGRIKNVELQKMIAQVFYYLCVVSLQYVGPVLMCLFSTLLMKTLGEYSWITFITGEQSEPFVPTITSSDFNLQSLKAIFNPILFRGVLGFMTWWMVTVWFATSVVGFVYHSYFSS</sequence>
<feature type="transmembrane region" description="Helical" evidence="7">
    <location>
        <begin position="178"/>
        <end position="196"/>
    </location>
</feature>
<comment type="subcellular location">
    <subcellularLocation>
        <location evidence="1">Membrane</location>
        <topology evidence="1">Multi-pass membrane protein</topology>
    </subcellularLocation>
</comment>
<gene>
    <name evidence="8" type="ORF">B4U80_03877</name>
</gene>
<dbReference type="Pfam" id="PF10268">
    <property type="entry name" value="Tmemb_161AB"/>
    <property type="match status" value="1"/>
</dbReference>
<dbReference type="OrthoDB" id="784140at2759"/>
<dbReference type="Proteomes" id="UP000288716">
    <property type="component" value="Unassembled WGS sequence"/>
</dbReference>
<keyword evidence="9" id="KW-1185">Reference proteome</keyword>
<evidence type="ECO:0000313" key="9">
    <source>
        <dbReference type="Proteomes" id="UP000288716"/>
    </source>
</evidence>
<dbReference type="AlphaFoldDB" id="A0A443SLJ1"/>
<comment type="caution">
    <text evidence="8">The sequence shown here is derived from an EMBL/GenBank/DDBJ whole genome shotgun (WGS) entry which is preliminary data.</text>
</comment>
<feature type="transmembrane region" description="Helical" evidence="7">
    <location>
        <begin position="140"/>
        <end position="166"/>
    </location>
</feature>
<keyword evidence="3 7" id="KW-0812">Transmembrane</keyword>
<feature type="transmembrane region" description="Helical" evidence="7">
    <location>
        <begin position="443"/>
        <end position="470"/>
    </location>
</feature>
<organism evidence="8 9">
    <name type="scientific">Leptotrombidium deliense</name>
    <dbReference type="NCBI Taxonomy" id="299467"/>
    <lineage>
        <taxon>Eukaryota</taxon>
        <taxon>Metazoa</taxon>
        <taxon>Ecdysozoa</taxon>
        <taxon>Arthropoda</taxon>
        <taxon>Chelicerata</taxon>
        <taxon>Arachnida</taxon>
        <taxon>Acari</taxon>
        <taxon>Acariformes</taxon>
        <taxon>Trombidiformes</taxon>
        <taxon>Prostigmata</taxon>
        <taxon>Anystina</taxon>
        <taxon>Parasitengona</taxon>
        <taxon>Trombiculoidea</taxon>
        <taxon>Trombiculidae</taxon>
        <taxon>Leptotrombidium</taxon>
    </lineage>
</organism>
<dbReference type="InterPro" id="IPR019395">
    <property type="entry name" value="Transmembrane_161A/B"/>
</dbReference>
<keyword evidence="6" id="KW-0325">Glycoprotein</keyword>